<evidence type="ECO:0000256" key="3">
    <source>
        <dbReference type="ARBA" id="ARBA00022692"/>
    </source>
</evidence>
<dbReference type="CDD" id="cd18577">
    <property type="entry name" value="ABC_6TM_Pgp_ABCB1_D1_like"/>
    <property type="match status" value="1"/>
</dbReference>
<dbReference type="InterPro" id="IPR027417">
    <property type="entry name" value="P-loop_NTPase"/>
</dbReference>
<dbReference type="PROSITE" id="PS50893">
    <property type="entry name" value="ABC_TRANSPORTER_2"/>
    <property type="match status" value="1"/>
</dbReference>
<dbReference type="OrthoDB" id="6500128at2759"/>
<dbReference type="PROSITE" id="PS00211">
    <property type="entry name" value="ABC_TRANSPORTER_1"/>
    <property type="match status" value="1"/>
</dbReference>
<feature type="domain" description="ABC transporter" evidence="8">
    <location>
        <begin position="361"/>
        <end position="606"/>
    </location>
</feature>
<protein>
    <recommendedName>
        <fullName evidence="12">P-loop containing nucleoside triphosphate hydrolase protein</fullName>
    </recommendedName>
</protein>
<dbReference type="PANTHER" id="PTHR43394:SF1">
    <property type="entry name" value="ATP-BINDING CASSETTE SUB-FAMILY B MEMBER 10, MITOCHONDRIAL"/>
    <property type="match status" value="1"/>
</dbReference>
<comment type="subcellular location">
    <subcellularLocation>
        <location evidence="1">Membrane</location>
        <topology evidence="1">Multi-pass membrane protein</topology>
    </subcellularLocation>
</comment>
<gene>
    <name evidence="10" type="ORF">CONCODRAFT_42528</name>
</gene>
<dbReference type="GO" id="GO:0005524">
    <property type="term" value="F:ATP binding"/>
    <property type="evidence" value="ECO:0007669"/>
    <property type="project" value="UniProtKB-KW"/>
</dbReference>
<dbReference type="InterPro" id="IPR036640">
    <property type="entry name" value="ABC1_TM_sf"/>
</dbReference>
<dbReference type="InterPro" id="IPR039421">
    <property type="entry name" value="Type_1_exporter"/>
</dbReference>
<evidence type="ECO:0000313" key="11">
    <source>
        <dbReference type="Proteomes" id="UP000070444"/>
    </source>
</evidence>
<keyword evidence="5" id="KW-0067">ATP-binding</keyword>
<keyword evidence="7" id="KW-0472">Membrane</keyword>
<feature type="non-terminal residue" evidence="10">
    <location>
        <position position="857"/>
    </location>
</feature>
<dbReference type="AlphaFoldDB" id="A0A137NYK1"/>
<reference evidence="10 11" key="1">
    <citation type="journal article" date="2015" name="Genome Biol. Evol.">
        <title>Phylogenomic analyses indicate that early fungi evolved digesting cell walls of algal ancestors of land plants.</title>
        <authorList>
            <person name="Chang Y."/>
            <person name="Wang S."/>
            <person name="Sekimoto S."/>
            <person name="Aerts A.L."/>
            <person name="Choi C."/>
            <person name="Clum A."/>
            <person name="LaButti K.M."/>
            <person name="Lindquist E.A."/>
            <person name="Yee Ngan C."/>
            <person name="Ohm R.A."/>
            <person name="Salamov A.A."/>
            <person name="Grigoriev I.V."/>
            <person name="Spatafora J.W."/>
            <person name="Berbee M.L."/>
        </authorList>
    </citation>
    <scope>NUCLEOTIDE SEQUENCE [LARGE SCALE GENOMIC DNA]</scope>
    <source>
        <strain evidence="10 11">NRRL 28638</strain>
    </source>
</reference>
<dbReference type="InterPro" id="IPR003593">
    <property type="entry name" value="AAA+_ATPase"/>
</dbReference>
<evidence type="ECO:0000256" key="6">
    <source>
        <dbReference type="ARBA" id="ARBA00022989"/>
    </source>
</evidence>
<accession>A0A137NYK1</accession>
<feature type="domain" description="ABC transmembrane type-1" evidence="9">
    <location>
        <begin position="691"/>
        <end position="844"/>
    </location>
</feature>
<evidence type="ECO:0000256" key="1">
    <source>
        <dbReference type="ARBA" id="ARBA00004141"/>
    </source>
</evidence>
<dbReference type="SUPFAM" id="SSF90123">
    <property type="entry name" value="ABC transporter transmembrane region"/>
    <property type="match status" value="2"/>
</dbReference>
<dbReference type="Gene3D" id="3.40.50.300">
    <property type="entry name" value="P-loop containing nucleotide triphosphate hydrolases"/>
    <property type="match status" value="1"/>
</dbReference>
<organism evidence="10 11">
    <name type="scientific">Conidiobolus coronatus (strain ATCC 28846 / CBS 209.66 / NRRL 28638)</name>
    <name type="common">Delacroixia coronata</name>
    <dbReference type="NCBI Taxonomy" id="796925"/>
    <lineage>
        <taxon>Eukaryota</taxon>
        <taxon>Fungi</taxon>
        <taxon>Fungi incertae sedis</taxon>
        <taxon>Zoopagomycota</taxon>
        <taxon>Entomophthoromycotina</taxon>
        <taxon>Entomophthoromycetes</taxon>
        <taxon>Entomophthorales</taxon>
        <taxon>Ancylistaceae</taxon>
        <taxon>Conidiobolus</taxon>
    </lineage>
</organism>
<dbReference type="InterPro" id="IPR003439">
    <property type="entry name" value="ABC_transporter-like_ATP-bd"/>
</dbReference>
<dbReference type="EMBL" id="KQ964615">
    <property type="protein sequence ID" value="KXN67748.1"/>
    <property type="molecule type" value="Genomic_DNA"/>
</dbReference>
<keyword evidence="3" id="KW-0812">Transmembrane</keyword>
<keyword evidence="4" id="KW-0547">Nucleotide-binding</keyword>
<evidence type="ECO:0000259" key="8">
    <source>
        <dbReference type="PROSITE" id="PS50893"/>
    </source>
</evidence>
<name>A0A137NYK1_CONC2</name>
<evidence type="ECO:0000313" key="10">
    <source>
        <dbReference type="EMBL" id="KXN67748.1"/>
    </source>
</evidence>
<dbReference type="GO" id="GO:0005743">
    <property type="term" value="C:mitochondrial inner membrane"/>
    <property type="evidence" value="ECO:0007669"/>
    <property type="project" value="TreeGrafter"/>
</dbReference>
<dbReference type="FunFam" id="3.40.50.300:FF:000251">
    <property type="entry name" value="ABC transporter B family member 19"/>
    <property type="match status" value="1"/>
</dbReference>
<dbReference type="SUPFAM" id="SSF52540">
    <property type="entry name" value="P-loop containing nucleoside triphosphate hydrolases"/>
    <property type="match status" value="1"/>
</dbReference>
<dbReference type="GO" id="GO:0015421">
    <property type="term" value="F:ABC-type oligopeptide transporter activity"/>
    <property type="evidence" value="ECO:0007669"/>
    <property type="project" value="TreeGrafter"/>
</dbReference>
<keyword evidence="6" id="KW-1133">Transmembrane helix</keyword>
<dbReference type="Pfam" id="PF00664">
    <property type="entry name" value="ABC_membrane"/>
    <property type="match status" value="2"/>
</dbReference>
<evidence type="ECO:0000256" key="5">
    <source>
        <dbReference type="ARBA" id="ARBA00022840"/>
    </source>
</evidence>
<evidence type="ECO:0008006" key="12">
    <source>
        <dbReference type="Google" id="ProtNLM"/>
    </source>
</evidence>
<dbReference type="InterPro" id="IPR017871">
    <property type="entry name" value="ABC_transporter-like_CS"/>
</dbReference>
<evidence type="ECO:0000256" key="2">
    <source>
        <dbReference type="ARBA" id="ARBA00007577"/>
    </source>
</evidence>
<keyword evidence="11" id="KW-1185">Reference proteome</keyword>
<proteinExistence type="inferred from homology"/>
<evidence type="ECO:0000259" key="9">
    <source>
        <dbReference type="PROSITE" id="PS50929"/>
    </source>
</evidence>
<dbReference type="STRING" id="796925.A0A137NYK1"/>
<evidence type="ECO:0000256" key="4">
    <source>
        <dbReference type="ARBA" id="ARBA00022741"/>
    </source>
</evidence>
<dbReference type="InterPro" id="IPR011527">
    <property type="entry name" value="ABC1_TM_dom"/>
</dbReference>
<dbReference type="CDD" id="cd03249">
    <property type="entry name" value="ABC_MTABC3_MDL1_MDL2"/>
    <property type="match status" value="1"/>
</dbReference>
<comment type="similarity">
    <text evidence="2">Belongs to the ABC transporter superfamily. ABCB family. Multidrug resistance exporter (TC 3.A.1.201) subfamily.</text>
</comment>
<dbReference type="Pfam" id="PF00005">
    <property type="entry name" value="ABC_tran"/>
    <property type="match status" value="1"/>
</dbReference>
<evidence type="ECO:0000256" key="7">
    <source>
        <dbReference type="ARBA" id="ARBA00023136"/>
    </source>
</evidence>
<feature type="domain" description="ABC transmembrane type-1" evidence="9">
    <location>
        <begin position="37"/>
        <end position="326"/>
    </location>
</feature>
<dbReference type="GO" id="GO:0016887">
    <property type="term" value="F:ATP hydrolysis activity"/>
    <property type="evidence" value="ECO:0007669"/>
    <property type="project" value="InterPro"/>
</dbReference>
<dbReference type="Gene3D" id="1.20.1560.10">
    <property type="entry name" value="ABC transporter type 1, transmembrane domain"/>
    <property type="match status" value="1"/>
</dbReference>
<dbReference type="SMART" id="SM00382">
    <property type="entry name" value="AAA"/>
    <property type="match status" value="1"/>
</dbReference>
<sequence>MKLNTHNLLQKTCKIKQRSALSLLKYFSLVDYIQLSIGILFAIASSPLFPLSTIACAEFVKNLGTYFIGLSDEESLRDAGRDAAIYVCYLATGSFVCCAIFCPMLDRLASKKTSQLEYTYLELTMKQTVDWLDTNASGKVSSNLQSKFSLIEDAIGSKLGYFISDLGGFIAGMFLSFYFNWKLALIICACGPIIFLPVIVSVVVLNKAGSRSEECKVNVDSILDQTLWNITTVKVFNMTEKLLSKIEYYLQKLKLANYRKVIVFAICFASIFGIISAFHPAIFYFGTKLINSKELKFDELVRSFCAFLVGTASLLYVAPSLQIILKGLEALREVLTEIDELCGNCRVKESDDEFDIGEGRVEFRDVCFAYPSRSNVKVLNGLNLTIESGKCIALVGASGCGKSTCIQLIERFYKPTWGNILIDSRDINEMEVNYLRSQIGLVEQMPRLFTGSIAQNIAWGLNGTKLETESIEFKQSLVIETCKGLNIHDIISRLPNGYDTKVGETGKGLSGGQKQLVAIARAIIKNPKILLLDEATSALDNKSQSIVQEALGKAMKSRTTIVIAHRLNTIQNADKIAVFKGGKVMELGTHEELLVNETGLYTKLVNSQKLATTTDVKRSSHLVDRKSKAMSVLSFSESFDHSRKSSIKISHDSDYQGSDLIPELGKESHAGMIRTTIQLLKLCSPYWHILLIGLFAAIIQGFIFPAAGLCIGNVFWLYLQSGSNMEEKVNEWNVYLVILAGVRFIGVFLQSFCFGVAGEALFVKLQLKLTHLIISQEVPWFEKPQNSRETLMGRLVNQPDKIRELIGLTFGNFVQIMFNLGSSAGLAIYLSWKFGLIAISIIPLKIIADYLAYQFIA</sequence>
<dbReference type="GO" id="GO:0090374">
    <property type="term" value="P:oligopeptide export from mitochondrion"/>
    <property type="evidence" value="ECO:0007669"/>
    <property type="project" value="TreeGrafter"/>
</dbReference>
<dbReference type="PANTHER" id="PTHR43394">
    <property type="entry name" value="ATP-DEPENDENT PERMEASE MDL1, MITOCHONDRIAL"/>
    <property type="match status" value="1"/>
</dbReference>
<dbReference type="PROSITE" id="PS50929">
    <property type="entry name" value="ABC_TM1F"/>
    <property type="match status" value="2"/>
</dbReference>
<dbReference type="Proteomes" id="UP000070444">
    <property type="component" value="Unassembled WGS sequence"/>
</dbReference>